<dbReference type="GeneID" id="35867432"/>
<feature type="chain" id="PRO_5038354672" description="Lipoprotein" evidence="2">
    <location>
        <begin position="23"/>
        <end position="172"/>
    </location>
</feature>
<evidence type="ECO:0000313" key="3">
    <source>
        <dbReference type="EMBL" id="PKY72073.1"/>
    </source>
</evidence>
<keyword evidence="2" id="KW-0732">Signal</keyword>
<dbReference type="PROSITE" id="PS51257">
    <property type="entry name" value="PROKAR_LIPOPROTEIN"/>
    <property type="match status" value="1"/>
</dbReference>
<reference evidence="3 4" key="1">
    <citation type="submission" date="2017-12" db="EMBL/GenBank/DDBJ databases">
        <title>Phylogenetic diversity of female urinary microbiome.</title>
        <authorList>
            <person name="Thomas-White K."/>
            <person name="Wolfe A.J."/>
        </authorList>
    </citation>
    <scope>NUCLEOTIDE SEQUENCE [LARGE SCALE GENOMIC DNA]</scope>
    <source>
        <strain evidence="3 4">UMB0402</strain>
    </source>
</reference>
<dbReference type="STRING" id="33007.HMPREF3198_00498"/>
<name>A0A2I1ILT2_9ACTO</name>
<evidence type="ECO:0000256" key="1">
    <source>
        <dbReference type="SAM" id="MobiDB-lite"/>
    </source>
</evidence>
<proteinExistence type="predicted"/>
<evidence type="ECO:0000313" key="4">
    <source>
        <dbReference type="Proteomes" id="UP000235122"/>
    </source>
</evidence>
<evidence type="ECO:0008006" key="5">
    <source>
        <dbReference type="Google" id="ProtNLM"/>
    </source>
</evidence>
<gene>
    <name evidence="3" type="ORF">CYJ19_07665</name>
</gene>
<dbReference type="RefSeq" id="WP_024331298.1">
    <property type="nucleotide sequence ID" value="NZ_JASOXK010000003.1"/>
</dbReference>
<accession>A0A2I1ILT2</accession>
<evidence type="ECO:0000256" key="2">
    <source>
        <dbReference type="SAM" id="SignalP"/>
    </source>
</evidence>
<feature type="compositionally biased region" description="Polar residues" evidence="1">
    <location>
        <begin position="157"/>
        <end position="172"/>
    </location>
</feature>
<organism evidence="3 4">
    <name type="scientific">Winkia neuii</name>
    <dbReference type="NCBI Taxonomy" id="33007"/>
    <lineage>
        <taxon>Bacteria</taxon>
        <taxon>Bacillati</taxon>
        <taxon>Actinomycetota</taxon>
        <taxon>Actinomycetes</taxon>
        <taxon>Actinomycetales</taxon>
        <taxon>Actinomycetaceae</taxon>
        <taxon>Winkia</taxon>
    </lineage>
</organism>
<dbReference type="EMBL" id="PKKO01000004">
    <property type="protein sequence ID" value="PKY72073.1"/>
    <property type="molecule type" value="Genomic_DNA"/>
</dbReference>
<comment type="caution">
    <text evidence="3">The sequence shown here is derived from an EMBL/GenBank/DDBJ whole genome shotgun (WGS) entry which is preliminary data.</text>
</comment>
<dbReference type="Proteomes" id="UP000235122">
    <property type="component" value="Unassembled WGS sequence"/>
</dbReference>
<dbReference type="AlphaFoldDB" id="A0A2I1ILT2"/>
<sequence>MKFSKFLAAAAGVGLALSACSAHPGAALNIDGKSYTDKQISQAATQLSELTGQKLNNMYVAQFLSVSPGVQDVVKEQKLPATEAQVRQQIARQQQAGQFKQGKVSDLSVRFLQTMTVLNGLGQQKSALVFEKNAKHKISLSPRYGKMRADGRPGNALPSNVVTAADPTSGSR</sequence>
<protein>
    <recommendedName>
        <fullName evidence="5">Lipoprotein</fullName>
    </recommendedName>
</protein>
<feature type="region of interest" description="Disordered" evidence="1">
    <location>
        <begin position="144"/>
        <end position="172"/>
    </location>
</feature>
<feature type="signal peptide" evidence="2">
    <location>
        <begin position="1"/>
        <end position="22"/>
    </location>
</feature>
<keyword evidence="4" id="KW-1185">Reference proteome</keyword>